<protein>
    <recommendedName>
        <fullName evidence="4">Lipoprotein</fullName>
    </recommendedName>
</protein>
<name>A0ABY1BY94_MYXFU</name>
<dbReference type="EMBL" id="FOIB01000001">
    <property type="protein sequence ID" value="SET11492.1"/>
    <property type="molecule type" value="Genomic_DNA"/>
</dbReference>
<organism evidence="2 3">
    <name type="scientific">Myxococcus fulvus</name>
    <dbReference type="NCBI Taxonomy" id="33"/>
    <lineage>
        <taxon>Bacteria</taxon>
        <taxon>Pseudomonadati</taxon>
        <taxon>Myxococcota</taxon>
        <taxon>Myxococcia</taxon>
        <taxon>Myxococcales</taxon>
        <taxon>Cystobacterineae</taxon>
        <taxon>Myxococcaceae</taxon>
        <taxon>Myxococcus</taxon>
    </lineage>
</organism>
<proteinExistence type="predicted"/>
<evidence type="ECO:0000256" key="1">
    <source>
        <dbReference type="SAM" id="MobiDB-lite"/>
    </source>
</evidence>
<gene>
    <name evidence="2" type="ORF">SAMN05443572_1011144</name>
</gene>
<dbReference type="Proteomes" id="UP000183760">
    <property type="component" value="Unassembled WGS sequence"/>
</dbReference>
<evidence type="ECO:0000313" key="3">
    <source>
        <dbReference type="Proteomes" id="UP000183760"/>
    </source>
</evidence>
<sequence>MKRWVASVLMLAVGCTPLDVERRTERGPVLRTYVQESQLGERMPFASAEVDWPRLSLRFSTADICRTEQHVEYTENLISTHSSPGAAGAVSSGGVLTGIGGFLVLGRTLFSNTPDRDGIDRDGHYGPSSRKVATTWGVVLLSVGVPALVAGLIQLHRGGETKETRKADEMVALREVPCQPEPADGVVELTGGKGEPPAPRSTENGVLVLDAEVVRASSFKGLKLDGAPVLLEEDDRARMELFRTCAVLLSAPVDVEALAVEAKQQPEKLRRKRELVRACNTLPGAPTGPLLDALDSALSMGIREVPEAEPPPPSPALPGTEL</sequence>
<comment type="caution">
    <text evidence="2">The sequence shown here is derived from an EMBL/GenBank/DDBJ whole genome shotgun (WGS) entry which is preliminary data.</text>
</comment>
<accession>A0ABY1BY94</accession>
<dbReference type="RefSeq" id="WP_074949525.1">
    <property type="nucleotide sequence ID" value="NZ_BJXR01000006.1"/>
</dbReference>
<keyword evidence="3" id="KW-1185">Reference proteome</keyword>
<dbReference type="PROSITE" id="PS51257">
    <property type="entry name" value="PROKAR_LIPOPROTEIN"/>
    <property type="match status" value="1"/>
</dbReference>
<evidence type="ECO:0008006" key="4">
    <source>
        <dbReference type="Google" id="ProtNLM"/>
    </source>
</evidence>
<feature type="region of interest" description="Disordered" evidence="1">
    <location>
        <begin position="302"/>
        <end position="322"/>
    </location>
</feature>
<evidence type="ECO:0000313" key="2">
    <source>
        <dbReference type="EMBL" id="SET11492.1"/>
    </source>
</evidence>
<reference evidence="2 3" key="1">
    <citation type="submission" date="2016-10" db="EMBL/GenBank/DDBJ databases">
        <authorList>
            <person name="Varghese N."/>
            <person name="Submissions S."/>
        </authorList>
    </citation>
    <scope>NUCLEOTIDE SEQUENCE [LARGE SCALE GENOMIC DNA]</scope>
    <source>
        <strain evidence="2 3">DSM 16525</strain>
    </source>
</reference>